<evidence type="ECO:0000313" key="3">
    <source>
        <dbReference type="Proteomes" id="UP001500936"/>
    </source>
</evidence>
<protein>
    <recommendedName>
        <fullName evidence="4">DUF2452 domain-containing protein</fullName>
    </recommendedName>
</protein>
<dbReference type="InterPro" id="IPR019534">
    <property type="entry name" value="DUF2452"/>
</dbReference>
<evidence type="ECO:0008006" key="4">
    <source>
        <dbReference type="Google" id="ProtNLM"/>
    </source>
</evidence>
<reference evidence="3" key="1">
    <citation type="journal article" date="2019" name="Int. J. Syst. Evol. Microbiol.">
        <title>The Global Catalogue of Microorganisms (GCM) 10K type strain sequencing project: providing services to taxonomists for standard genome sequencing and annotation.</title>
        <authorList>
            <consortium name="The Broad Institute Genomics Platform"/>
            <consortium name="The Broad Institute Genome Sequencing Center for Infectious Disease"/>
            <person name="Wu L."/>
            <person name="Ma J."/>
        </authorList>
    </citation>
    <scope>NUCLEOTIDE SEQUENCE [LARGE SCALE GENOMIC DNA]</scope>
    <source>
        <strain evidence="3">JCM 17925</strain>
    </source>
</reference>
<organism evidence="2 3">
    <name type="scientific">Nibrella viscosa</name>
    <dbReference type="NCBI Taxonomy" id="1084524"/>
    <lineage>
        <taxon>Bacteria</taxon>
        <taxon>Pseudomonadati</taxon>
        <taxon>Bacteroidota</taxon>
        <taxon>Cytophagia</taxon>
        <taxon>Cytophagales</taxon>
        <taxon>Spirosomataceae</taxon>
        <taxon>Nibrella</taxon>
    </lineage>
</organism>
<gene>
    <name evidence="2" type="ORF">GCM10023187_02790</name>
</gene>
<keyword evidence="3" id="KW-1185">Reference proteome</keyword>
<name>A0ABP8JTR7_9BACT</name>
<evidence type="ECO:0000313" key="2">
    <source>
        <dbReference type="EMBL" id="GAA4395630.1"/>
    </source>
</evidence>
<sequence length="160" mass="18185">MEESEFYNPIAADKVTDAPGLLAYAHSVGGAIIKPEDKGKIKGRAVTAMREQTDLQLAQLYRQMQLLAEQATAIRNRVEVSERIYSAQMNFEPIVGHTYHLYQRKNGTDVLSIIGPSEWGRVFPFERCVATVRMMADHTWDVTYHETNYSEFNNGEKANE</sequence>
<accession>A0ABP8JTR7</accession>
<comment type="caution">
    <text evidence="2">The sequence shown here is derived from an EMBL/GenBank/DDBJ whole genome shotgun (WGS) entry which is preliminary data.</text>
</comment>
<dbReference type="EMBL" id="BAABHB010000001">
    <property type="protein sequence ID" value="GAA4395630.1"/>
    <property type="molecule type" value="Genomic_DNA"/>
</dbReference>
<evidence type="ECO:0000256" key="1">
    <source>
        <dbReference type="SAM" id="Coils"/>
    </source>
</evidence>
<dbReference type="Pfam" id="PF10504">
    <property type="entry name" value="DUF2452"/>
    <property type="match status" value="1"/>
</dbReference>
<keyword evidence="1" id="KW-0175">Coiled coil</keyword>
<feature type="coiled-coil region" evidence="1">
    <location>
        <begin position="50"/>
        <end position="77"/>
    </location>
</feature>
<dbReference type="RefSeq" id="WP_345263188.1">
    <property type="nucleotide sequence ID" value="NZ_BAABHB010000001.1"/>
</dbReference>
<dbReference type="Proteomes" id="UP001500936">
    <property type="component" value="Unassembled WGS sequence"/>
</dbReference>
<proteinExistence type="predicted"/>